<feature type="region of interest" description="Disordered" evidence="10">
    <location>
        <begin position="189"/>
        <end position="234"/>
    </location>
</feature>
<dbReference type="InterPro" id="IPR059116">
    <property type="entry name" value="P2X_receptor"/>
</dbReference>
<feature type="compositionally biased region" description="Basic and acidic residues" evidence="10">
    <location>
        <begin position="189"/>
        <end position="208"/>
    </location>
</feature>
<dbReference type="EMBL" id="RRYP01002620">
    <property type="protein sequence ID" value="TNV84582.1"/>
    <property type="molecule type" value="Genomic_DNA"/>
</dbReference>
<evidence type="ECO:0000256" key="1">
    <source>
        <dbReference type="ARBA" id="ARBA00004308"/>
    </source>
</evidence>
<dbReference type="OrthoDB" id="422047at2759"/>
<evidence type="ECO:0000313" key="12">
    <source>
        <dbReference type="EMBL" id="TNV84582.1"/>
    </source>
</evidence>
<comment type="caution">
    <text evidence="12">The sequence shown here is derived from an EMBL/GenBank/DDBJ whole genome shotgun (WGS) entry which is preliminary data.</text>
</comment>
<protein>
    <submittedName>
        <fullName evidence="12">Uncharacterized protein</fullName>
    </submittedName>
</protein>
<dbReference type="AlphaFoldDB" id="A0A8J8P017"/>
<organism evidence="12 13">
    <name type="scientific">Halteria grandinella</name>
    <dbReference type="NCBI Taxonomy" id="5974"/>
    <lineage>
        <taxon>Eukaryota</taxon>
        <taxon>Sar</taxon>
        <taxon>Alveolata</taxon>
        <taxon>Ciliophora</taxon>
        <taxon>Intramacronucleata</taxon>
        <taxon>Spirotrichea</taxon>
        <taxon>Stichotrichia</taxon>
        <taxon>Sporadotrichida</taxon>
        <taxon>Halteriidae</taxon>
        <taxon>Halteria</taxon>
    </lineage>
</organism>
<feature type="transmembrane region" description="Helical" evidence="11">
    <location>
        <begin position="152"/>
        <end position="174"/>
    </location>
</feature>
<proteinExistence type="inferred from homology"/>
<gene>
    <name evidence="12" type="ORF">FGO68_gene8111</name>
</gene>
<keyword evidence="9" id="KW-0407">Ion channel</keyword>
<evidence type="ECO:0000256" key="10">
    <source>
        <dbReference type="SAM" id="MobiDB-lite"/>
    </source>
</evidence>
<keyword evidence="4 11" id="KW-0812">Transmembrane</keyword>
<keyword evidence="5 11" id="KW-1133">Transmembrane helix</keyword>
<dbReference type="Pfam" id="PF00864">
    <property type="entry name" value="P2X_receptor"/>
    <property type="match status" value="1"/>
</dbReference>
<dbReference type="Proteomes" id="UP000785679">
    <property type="component" value="Unassembled WGS sequence"/>
</dbReference>
<dbReference type="Gene3D" id="2.60.490.10">
    <property type="entry name" value="atp-gated p2x4 ion channel domain"/>
    <property type="match status" value="1"/>
</dbReference>
<evidence type="ECO:0000256" key="9">
    <source>
        <dbReference type="ARBA" id="ARBA00023303"/>
    </source>
</evidence>
<name>A0A8J8P017_HALGN</name>
<evidence type="ECO:0000256" key="8">
    <source>
        <dbReference type="ARBA" id="ARBA00023286"/>
    </source>
</evidence>
<accession>A0A8J8P017</accession>
<evidence type="ECO:0000256" key="7">
    <source>
        <dbReference type="ARBA" id="ARBA00023136"/>
    </source>
</evidence>
<evidence type="ECO:0000256" key="3">
    <source>
        <dbReference type="ARBA" id="ARBA00022448"/>
    </source>
</evidence>
<comment type="subcellular location">
    <subcellularLocation>
        <location evidence="1">Endomembrane system</location>
    </subcellularLocation>
</comment>
<keyword evidence="8" id="KW-1071">Ligand-gated ion channel</keyword>
<evidence type="ECO:0000256" key="5">
    <source>
        <dbReference type="ARBA" id="ARBA00022989"/>
    </source>
</evidence>
<evidence type="ECO:0000256" key="4">
    <source>
        <dbReference type="ARBA" id="ARBA00022692"/>
    </source>
</evidence>
<feature type="compositionally biased region" description="Basic residues" evidence="10">
    <location>
        <begin position="209"/>
        <end position="218"/>
    </location>
</feature>
<comment type="similarity">
    <text evidence="2">Belongs to the P2X receptor family.</text>
</comment>
<keyword evidence="13" id="KW-1185">Reference proteome</keyword>
<keyword evidence="6" id="KW-0406">Ion transport</keyword>
<evidence type="ECO:0000256" key="6">
    <source>
        <dbReference type="ARBA" id="ARBA00023065"/>
    </source>
</evidence>
<sequence>MFKSSVRFPELNKKVIYSNLDEQKPLKYPAKRANQYTISDILSLLPKGDKAFSTQMGAVIQVSNTWQCDVGQACAPFLSVRRADFFTPSFNPTNYEQLVNTKSQQILGYTQSSYRLINSSRRLVFEGTGFKFLIQTKGVGRSFQLDAAVLQLSLGVALLKLAVIAVDFLMLNVFPKRAIYAKEKYVQSEDFSHLEERKQEEHEREERRRARKERKKMQRRQEEAGSQEGDEDYF</sequence>
<evidence type="ECO:0000313" key="13">
    <source>
        <dbReference type="Proteomes" id="UP000785679"/>
    </source>
</evidence>
<keyword evidence="7 11" id="KW-0472">Membrane</keyword>
<evidence type="ECO:0000256" key="2">
    <source>
        <dbReference type="ARBA" id="ARBA00009848"/>
    </source>
</evidence>
<keyword evidence="3" id="KW-0813">Transport</keyword>
<dbReference type="InterPro" id="IPR027309">
    <property type="entry name" value="P2X_extracellular_dom_sf"/>
</dbReference>
<reference evidence="12" key="1">
    <citation type="submission" date="2019-06" db="EMBL/GenBank/DDBJ databases">
        <authorList>
            <person name="Zheng W."/>
        </authorList>
    </citation>
    <scope>NUCLEOTIDE SEQUENCE</scope>
    <source>
        <strain evidence="12">QDHG01</strain>
    </source>
</reference>
<evidence type="ECO:0000256" key="11">
    <source>
        <dbReference type="SAM" id="Phobius"/>
    </source>
</evidence>